<reference evidence="1 2" key="1">
    <citation type="journal article" date="2019" name="Sci. Rep.">
        <title>Orb-weaving spider Araneus ventricosus genome elucidates the spidroin gene catalogue.</title>
        <authorList>
            <person name="Kono N."/>
            <person name="Nakamura H."/>
            <person name="Ohtoshi R."/>
            <person name="Moran D.A.P."/>
            <person name="Shinohara A."/>
            <person name="Yoshida Y."/>
            <person name="Fujiwara M."/>
            <person name="Mori M."/>
            <person name="Tomita M."/>
            <person name="Arakawa K."/>
        </authorList>
    </citation>
    <scope>NUCLEOTIDE SEQUENCE [LARGE SCALE GENOMIC DNA]</scope>
</reference>
<evidence type="ECO:0000313" key="2">
    <source>
        <dbReference type="Proteomes" id="UP000499080"/>
    </source>
</evidence>
<keyword evidence="2" id="KW-1185">Reference proteome</keyword>
<comment type="caution">
    <text evidence="1">The sequence shown here is derived from an EMBL/GenBank/DDBJ whole genome shotgun (WGS) entry which is preliminary data.</text>
</comment>
<organism evidence="1 2">
    <name type="scientific">Araneus ventricosus</name>
    <name type="common">Orbweaver spider</name>
    <name type="synonym">Epeira ventricosa</name>
    <dbReference type="NCBI Taxonomy" id="182803"/>
    <lineage>
        <taxon>Eukaryota</taxon>
        <taxon>Metazoa</taxon>
        <taxon>Ecdysozoa</taxon>
        <taxon>Arthropoda</taxon>
        <taxon>Chelicerata</taxon>
        <taxon>Arachnida</taxon>
        <taxon>Araneae</taxon>
        <taxon>Araneomorphae</taxon>
        <taxon>Entelegynae</taxon>
        <taxon>Araneoidea</taxon>
        <taxon>Araneidae</taxon>
        <taxon>Araneus</taxon>
    </lineage>
</organism>
<name>A0A4Y2B0K4_ARAVE</name>
<protein>
    <submittedName>
        <fullName evidence="1">Uncharacterized protein</fullName>
    </submittedName>
</protein>
<gene>
    <name evidence="1" type="ORF">AVEN_16762_1</name>
</gene>
<proteinExistence type="predicted"/>
<dbReference type="OrthoDB" id="549017at2759"/>
<dbReference type="Proteomes" id="UP000499080">
    <property type="component" value="Unassembled WGS sequence"/>
</dbReference>
<sequence length="110" mass="12693">MPLPSSIETFVSLVERIESKYPTMQPTELIKKLQMSFRVDDLTGDFRAWSSAARFANDFEKLFFNIPSELKGYEFAEGDFTEDEQCALHFMLSHTINTTAWGNEELREDG</sequence>
<evidence type="ECO:0000313" key="1">
    <source>
        <dbReference type="EMBL" id="GBL85650.1"/>
    </source>
</evidence>
<dbReference type="EMBL" id="BGPR01233894">
    <property type="protein sequence ID" value="GBL85650.1"/>
    <property type="molecule type" value="Genomic_DNA"/>
</dbReference>
<dbReference type="AlphaFoldDB" id="A0A4Y2B0K4"/>
<accession>A0A4Y2B0K4</accession>